<keyword evidence="8 11" id="KW-0460">Magnesium</keyword>
<evidence type="ECO:0000256" key="6">
    <source>
        <dbReference type="ARBA" id="ARBA00022723"/>
    </source>
</evidence>
<keyword evidence="6 11" id="KW-0479">Metal-binding</keyword>
<organism evidence="12 13">
    <name type="scientific">Streptococcus loxodontisalivarius</name>
    <dbReference type="NCBI Taxonomy" id="1349415"/>
    <lineage>
        <taxon>Bacteria</taxon>
        <taxon>Bacillati</taxon>
        <taxon>Bacillota</taxon>
        <taxon>Bacilli</taxon>
        <taxon>Lactobacillales</taxon>
        <taxon>Streptococcaceae</taxon>
        <taxon>Streptococcus</taxon>
    </lineage>
</organism>
<dbReference type="InterPro" id="IPR024932">
    <property type="entry name" value="ApbE"/>
</dbReference>
<protein>
    <recommendedName>
        <fullName evidence="3 11">FAD:protein FMN transferase</fullName>
        <ecNumber evidence="2 11">2.7.1.180</ecNumber>
    </recommendedName>
    <alternativeName>
        <fullName evidence="9 11">Flavin transferase</fullName>
    </alternativeName>
</protein>
<keyword evidence="13" id="KW-1185">Reference proteome</keyword>
<name>A0ABS2PUF9_9STRE</name>
<dbReference type="EC" id="2.7.1.180" evidence="2 11"/>
<dbReference type="InterPro" id="IPR003374">
    <property type="entry name" value="ApbE-like_sf"/>
</dbReference>
<comment type="catalytic activity">
    <reaction evidence="10 11">
        <text>L-threonyl-[protein] + FAD = FMN-L-threonyl-[protein] + AMP + H(+)</text>
        <dbReference type="Rhea" id="RHEA:36847"/>
        <dbReference type="Rhea" id="RHEA-COMP:11060"/>
        <dbReference type="Rhea" id="RHEA-COMP:11061"/>
        <dbReference type="ChEBI" id="CHEBI:15378"/>
        <dbReference type="ChEBI" id="CHEBI:30013"/>
        <dbReference type="ChEBI" id="CHEBI:57692"/>
        <dbReference type="ChEBI" id="CHEBI:74257"/>
        <dbReference type="ChEBI" id="CHEBI:456215"/>
        <dbReference type="EC" id="2.7.1.180"/>
    </reaction>
</comment>
<keyword evidence="4 11" id="KW-0285">Flavoprotein</keyword>
<dbReference type="Proteomes" id="UP000697472">
    <property type="component" value="Unassembled WGS sequence"/>
</dbReference>
<evidence type="ECO:0000256" key="1">
    <source>
        <dbReference type="ARBA" id="ARBA00001946"/>
    </source>
</evidence>
<evidence type="ECO:0000256" key="2">
    <source>
        <dbReference type="ARBA" id="ARBA00011955"/>
    </source>
</evidence>
<dbReference type="PANTHER" id="PTHR30040:SF2">
    <property type="entry name" value="FAD:PROTEIN FMN TRANSFERASE"/>
    <property type="match status" value="1"/>
</dbReference>
<comment type="caution">
    <text evidence="12">The sequence shown here is derived from an EMBL/GenBank/DDBJ whole genome shotgun (WGS) entry which is preliminary data.</text>
</comment>
<comment type="cofactor">
    <cofactor evidence="1">
        <name>Mg(2+)</name>
        <dbReference type="ChEBI" id="CHEBI:18420"/>
    </cofactor>
</comment>
<sequence length="311" mass="34660">MLESHSTKMMGTTIDISVNSGNPLKHIHEVCNLLEIYRNRFSANDADSELMAINDNAGIKPIQVHPDLFDLISLGKEHSLATPSNLNIAIGPLVQSWRIGFDDAIVPSPELIKERLILTDPNQIILDKDQKSVFLTKEGMKIDLGALAKGYIADKVIAYLAQEKVHSALINLGGNVLVYGLNDNRPDGSWHIGIQKPDEKRGRNIGVLKIHNKSVVTSGIYERHLTVGDKDYHHIFDKETGYPIETDMASLTIVADKSVDCEIWTTRLFGLPIIEAMVTINETAHIEGIVITNDNRLVVSENLKQDFQIYY</sequence>
<evidence type="ECO:0000256" key="8">
    <source>
        <dbReference type="ARBA" id="ARBA00022842"/>
    </source>
</evidence>
<gene>
    <name evidence="12" type="ORF">JOC28_002009</name>
</gene>
<dbReference type="EMBL" id="JAFBEH010000067">
    <property type="protein sequence ID" value="MBM7643698.1"/>
    <property type="molecule type" value="Genomic_DNA"/>
</dbReference>
<dbReference type="Gene3D" id="3.10.520.10">
    <property type="entry name" value="ApbE-like domains"/>
    <property type="match status" value="1"/>
</dbReference>
<reference evidence="12 13" key="1">
    <citation type="submission" date="2021-01" db="EMBL/GenBank/DDBJ databases">
        <title>Genomic Encyclopedia of Type Strains, Phase IV (KMG-IV): sequencing the most valuable type-strain genomes for metagenomic binning, comparative biology and taxonomic classification.</title>
        <authorList>
            <person name="Goeker M."/>
        </authorList>
    </citation>
    <scope>NUCLEOTIDE SEQUENCE [LARGE SCALE GENOMIC DNA]</scope>
    <source>
        <strain evidence="12 13">DSM 27382</strain>
    </source>
</reference>
<keyword evidence="5 11" id="KW-0808">Transferase</keyword>
<evidence type="ECO:0000256" key="4">
    <source>
        <dbReference type="ARBA" id="ARBA00022630"/>
    </source>
</evidence>
<proteinExistence type="inferred from homology"/>
<accession>A0ABS2PUF9</accession>
<dbReference type="PIRSF" id="PIRSF006268">
    <property type="entry name" value="ApbE"/>
    <property type="match status" value="1"/>
</dbReference>
<evidence type="ECO:0000256" key="9">
    <source>
        <dbReference type="ARBA" id="ARBA00031306"/>
    </source>
</evidence>
<dbReference type="SUPFAM" id="SSF143631">
    <property type="entry name" value="ApbE-like"/>
    <property type="match status" value="1"/>
</dbReference>
<keyword evidence="7 11" id="KW-0274">FAD</keyword>
<evidence type="ECO:0000256" key="11">
    <source>
        <dbReference type="PIRNR" id="PIRNR006268"/>
    </source>
</evidence>
<evidence type="ECO:0000256" key="3">
    <source>
        <dbReference type="ARBA" id="ARBA00016337"/>
    </source>
</evidence>
<evidence type="ECO:0000256" key="10">
    <source>
        <dbReference type="ARBA" id="ARBA00048540"/>
    </source>
</evidence>
<dbReference type="Pfam" id="PF02424">
    <property type="entry name" value="ApbE"/>
    <property type="match status" value="1"/>
</dbReference>
<keyword evidence="12" id="KW-0449">Lipoprotein</keyword>
<dbReference type="PANTHER" id="PTHR30040">
    <property type="entry name" value="THIAMINE BIOSYNTHESIS LIPOPROTEIN APBE"/>
    <property type="match status" value="1"/>
</dbReference>
<evidence type="ECO:0000256" key="7">
    <source>
        <dbReference type="ARBA" id="ARBA00022827"/>
    </source>
</evidence>
<evidence type="ECO:0000256" key="5">
    <source>
        <dbReference type="ARBA" id="ARBA00022679"/>
    </source>
</evidence>
<evidence type="ECO:0000313" key="13">
    <source>
        <dbReference type="Proteomes" id="UP000697472"/>
    </source>
</evidence>
<comment type="similarity">
    <text evidence="11">Belongs to the ApbE family.</text>
</comment>
<evidence type="ECO:0000313" key="12">
    <source>
        <dbReference type="EMBL" id="MBM7643698.1"/>
    </source>
</evidence>